<evidence type="ECO:0000313" key="2">
    <source>
        <dbReference type="Proteomes" id="UP000051326"/>
    </source>
</evidence>
<dbReference type="Proteomes" id="UP000051326">
    <property type="component" value="Unassembled WGS sequence"/>
</dbReference>
<name>A0A0N7M434_9RHOB</name>
<sequence length="51" mass="5701">MELCTDSIIDSRRHVYVRFGLGRVIGALEADVSNVRQTVSSIISRFCSRGE</sequence>
<gene>
    <name evidence="1" type="ORF">PHA8399_00636</name>
</gene>
<proteinExistence type="predicted"/>
<protein>
    <submittedName>
        <fullName evidence="1">Uncharacterized protein</fullName>
    </submittedName>
</protein>
<dbReference type="EMBL" id="CYSR01000008">
    <property type="protein sequence ID" value="CUH98522.1"/>
    <property type="molecule type" value="Genomic_DNA"/>
</dbReference>
<accession>A0A0N7M434</accession>
<reference evidence="1 2" key="1">
    <citation type="submission" date="2015-09" db="EMBL/GenBank/DDBJ databases">
        <authorList>
            <consortium name="Swine Surveillance"/>
        </authorList>
    </citation>
    <scope>NUCLEOTIDE SEQUENCE [LARGE SCALE GENOMIC DNA]</scope>
    <source>
        <strain evidence="1 2">CECT 8399</strain>
    </source>
</reference>
<evidence type="ECO:0000313" key="1">
    <source>
        <dbReference type="EMBL" id="CUH98522.1"/>
    </source>
</evidence>
<dbReference type="AlphaFoldDB" id="A0A0N7M434"/>
<organism evidence="1 2">
    <name type="scientific">Leisingera aquaemixtae</name>
    <dbReference type="NCBI Taxonomy" id="1396826"/>
    <lineage>
        <taxon>Bacteria</taxon>
        <taxon>Pseudomonadati</taxon>
        <taxon>Pseudomonadota</taxon>
        <taxon>Alphaproteobacteria</taxon>
        <taxon>Rhodobacterales</taxon>
        <taxon>Roseobacteraceae</taxon>
        <taxon>Leisingera</taxon>
    </lineage>
</organism>